<evidence type="ECO:0000313" key="2">
    <source>
        <dbReference type="EMBL" id="KAJ3139427.1"/>
    </source>
</evidence>
<feature type="compositionally biased region" description="Basic and acidic residues" evidence="1">
    <location>
        <begin position="1"/>
        <end position="17"/>
    </location>
</feature>
<dbReference type="EMBL" id="JADGJH010000073">
    <property type="protein sequence ID" value="KAJ3139427.1"/>
    <property type="molecule type" value="Genomic_DNA"/>
</dbReference>
<name>A0AAD5T9F1_9FUNG</name>
<comment type="caution">
    <text evidence="2">The sequence shown here is derived from an EMBL/GenBank/DDBJ whole genome shotgun (WGS) entry which is preliminary data.</text>
</comment>
<feature type="region of interest" description="Disordered" evidence="1">
    <location>
        <begin position="1"/>
        <end position="22"/>
    </location>
</feature>
<accession>A0AAD5T9F1</accession>
<protein>
    <submittedName>
        <fullName evidence="2">Uncharacterized protein</fullName>
    </submittedName>
</protein>
<gene>
    <name evidence="2" type="ORF">HK100_011568</name>
</gene>
<evidence type="ECO:0000313" key="3">
    <source>
        <dbReference type="Proteomes" id="UP001211907"/>
    </source>
</evidence>
<reference evidence="2" key="1">
    <citation type="submission" date="2020-05" db="EMBL/GenBank/DDBJ databases">
        <title>Phylogenomic resolution of chytrid fungi.</title>
        <authorList>
            <person name="Stajich J.E."/>
            <person name="Amses K."/>
            <person name="Simmons R."/>
            <person name="Seto K."/>
            <person name="Myers J."/>
            <person name="Bonds A."/>
            <person name="Quandt C.A."/>
            <person name="Barry K."/>
            <person name="Liu P."/>
            <person name="Grigoriev I."/>
            <person name="Longcore J.E."/>
            <person name="James T.Y."/>
        </authorList>
    </citation>
    <scope>NUCLEOTIDE SEQUENCE</scope>
    <source>
        <strain evidence="2">JEL0513</strain>
    </source>
</reference>
<dbReference type="Proteomes" id="UP001211907">
    <property type="component" value="Unassembled WGS sequence"/>
</dbReference>
<sequence>METDANAKKGSERKEELMEASDTVDIDNAPLSLAVSMRTTRKQSTMAAATTTAQTARASITTSTLKRRTTIAPDFNLSAIADVASQPQSARVSISRPSRNQPSLSIPLPLLDEAIDNNNDLAPWVQPLHDLSSTDPSSESKILNPYPDTSSNQNQSQNPTFNSSQFDSTVHGNLNNLDKLSATSASLQMENKQAVPIHLLNPEHFEQLISKFGSNPLANISTSVLETPSPFGASDFALIIDASIRACAEEMGVPILDVVAAHVPGAPVSNKTTQIQTFQGLTPAQMNLKLKTTAFANAELGRKLNQANNCIGDLRGRIAHSEGEKAAALLCCARLKKDMEALELRCRTAEGAINAYNHAVKLASFTHEMENDVAEATSFHVVETGTDVNVPVDEELCEIIRQEQLQQSIPVQIPKIIPIALNDLIPQPQQTSPKNKNYNTQKLQKSKHLRDAIFSNNDNFSSEPEDLNIEGYGSDRSPKITRSVINNTAEILAAKKNFDPPTTLLVGLKSSIKKEQQLCNEHTPTNPITARTVPINLTKPQASAYHSTNIVSRLTTAYAIDPTNHISSVLAAQTQSLLTSATPAEYLQKLHTQLEDMTRALYVCVDTLAEERRVREAWRAKWEKASWRLKTELGRQKRQTEEREGGSVGGIGIGMRYRECYRVNGMEPINGVKSAVDTFTGFLESGNTGSRIRENGAAGNGLLEQKQIEVKFGNEKKQRLVQTAPDFRQRLISKVENRLSNHGIISDNFTEKLETRSQSAATTNRPKYKSFADILPSSPPPTANFQLNPQTKSISQKTTPQTHVEIENDRCIDSRLVDITSSESSVSTFSINGAKKIGVSMMKTSYAIPTVSAITPFDNPLIKRRFRKPSSDAKNNNHWSTSNVIA</sequence>
<feature type="region of interest" description="Disordered" evidence="1">
    <location>
        <begin position="126"/>
        <end position="168"/>
    </location>
</feature>
<keyword evidence="3" id="KW-1185">Reference proteome</keyword>
<proteinExistence type="predicted"/>
<feature type="compositionally biased region" description="Polar residues" evidence="1">
    <location>
        <begin position="131"/>
        <end position="168"/>
    </location>
</feature>
<evidence type="ECO:0000256" key="1">
    <source>
        <dbReference type="SAM" id="MobiDB-lite"/>
    </source>
</evidence>
<organism evidence="2 3">
    <name type="scientific">Physocladia obscura</name>
    <dbReference type="NCBI Taxonomy" id="109957"/>
    <lineage>
        <taxon>Eukaryota</taxon>
        <taxon>Fungi</taxon>
        <taxon>Fungi incertae sedis</taxon>
        <taxon>Chytridiomycota</taxon>
        <taxon>Chytridiomycota incertae sedis</taxon>
        <taxon>Chytridiomycetes</taxon>
        <taxon>Chytridiales</taxon>
        <taxon>Chytriomycetaceae</taxon>
        <taxon>Physocladia</taxon>
    </lineage>
</organism>
<dbReference type="AlphaFoldDB" id="A0AAD5T9F1"/>